<organism evidence="1 2">
    <name type="scientific">Candidatus Nomurabacteria bacterium GW2011_GWA1_37_20</name>
    <dbReference type="NCBI Taxonomy" id="1618729"/>
    <lineage>
        <taxon>Bacteria</taxon>
        <taxon>Candidatus Nomuraibacteriota</taxon>
    </lineage>
</organism>
<sequence>MPIERNPHSTKSIEWEVSKLEFYKLGLKLDQMINTGKAHVQWFENEKGNLESIKVFKNDGTLIFFADLKGLSHSKIIKAL</sequence>
<dbReference type="AlphaFoldDB" id="A0A0G0GFT9"/>
<dbReference type="Proteomes" id="UP000034701">
    <property type="component" value="Unassembled WGS sequence"/>
</dbReference>
<proteinExistence type="predicted"/>
<reference evidence="1 2" key="1">
    <citation type="journal article" date="2015" name="Nature">
        <title>rRNA introns, odd ribosomes, and small enigmatic genomes across a large radiation of phyla.</title>
        <authorList>
            <person name="Brown C.T."/>
            <person name="Hug L.A."/>
            <person name="Thomas B.C."/>
            <person name="Sharon I."/>
            <person name="Castelle C.J."/>
            <person name="Singh A."/>
            <person name="Wilkins M.J."/>
            <person name="Williams K.H."/>
            <person name="Banfield J.F."/>
        </authorList>
    </citation>
    <scope>NUCLEOTIDE SEQUENCE [LARGE SCALE GENOMIC DNA]</scope>
</reference>
<evidence type="ECO:0000313" key="2">
    <source>
        <dbReference type="Proteomes" id="UP000034701"/>
    </source>
</evidence>
<dbReference type="EMBL" id="LBTA01000052">
    <property type="protein sequence ID" value="KKQ30003.1"/>
    <property type="molecule type" value="Genomic_DNA"/>
</dbReference>
<protein>
    <submittedName>
        <fullName evidence="1">Uncharacterized protein</fullName>
    </submittedName>
</protein>
<comment type="caution">
    <text evidence="1">The sequence shown here is derived from an EMBL/GenBank/DDBJ whole genome shotgun (WGS) entry which is preliminary data.</text>
</comment>
<evidence type="ECO:0000313" key="1">
    <source>
        <dbReference type="EMBL" id="KKQ30003.1"/>
    </source>
</evidence>
<name>A0A0G0GFT9_9BACT</name>
<accession>A0A0G0GFT9</accession>
<gene>
    <name evidence="1" type="ORF">US45_C0052G0007</name>
</gene>